<proteinExistence type="predicted"/>
<feature type="compositionally biased region" description="Low complexity" evidence="2">
    <location>
        <begin position="387"/>
        <end position="397"/>
    </location>
</feature>
<dbReference type="PRINTS" id="PR00390">
    <property type="entry name" value="PHPHLIPASEC"/>
</dbReference>
<comment type="caution">
    <text evidence="4">The sequence shown here is derived from an EMBL/GenBank/DDBJ whole genome shotgun (WGS) entry which is preliminary data.</text>
</comment>
<evidence type="ECO:0000256" key="2">
    <source>
        <dbReference type="SAM" id="MobiDB-lite"/>
    </source>
</evidence>
<feature type="region of interest" description="Disordered" evidence="2">
    <location>
        <begin position="348"/>
        <end position="367"/>
    </location>
</feature>
<dbReference type="InterPro" id="IPR035892">
    <property type="entry name" value="C2_domain_sf"/>
</dbReference>
<keyword evidence="1" id="KW-0442">Lipid degradation</keyword>
<name>A0A167UKT5_9HYPO</name>
<dbReference type="GO" id="GO:0048015">
    <property type="term" value="P:phosphatidylinositol-mediated signaling"/>
    <property type="evidence" value="ECO:0007669"/>
    <property type="project" value="TreeGrafter"/>
</dbReference>
<dbReference type="Gene3D" id="3.20.20.190">
    <property type="entry name" value="Phosphatidylinositol (PI) phosphodiesterase"/>
    <property type="match status" value="2"/>
</dbReference>
<dbReference type="InterPro" id="IPR001192">
    <property type="entry name" value="PI-PLC_fam"/>
</dbReference>
<dbReference type="OrthoDB" id="269822at2759"/>
<comment type="catalytic activity">
    <reaction evidence="1">
        <text>a 1,2-diacyl-sn-glycero-3-phospho-(1D-myo-inositol-4,5-bisphosphate) + H2O = 1D-myo-inositol 1,4,5-trisphosphate + a 1,2-diacyl-sn-glycerol + H(+)</text>
        <dbReference type="Rhea" id="RHEA:33179"/>
        <dbReference type="ChEBI" id="CHEBI:15377"/>
        <dbReference type="ChEBI" id="CHEBI:15378"/>
        <dbReference type="ChEBI" id="CHEBI:17815"/>
        <dbReference type="ChEBI" id="CHEBI:58456"/>
        <dbReference type="ChEBI" id="CHEBI:203600"/>
        <dbReference type="EC" id="3.1.4.11"/>
    </reaction>
</comment>
<keyword evidence="1" id="KW-0378">Hydrolase</keyword>
<organism evidence="4 5">
    <name type="scientific">Niveomyces insectorum RCEF 264</name>
    <dbReference type="NCBI Taxonomy" id="1081102"/>
    <lineage>
        <taxon>Eukaryota</taxon>
        <taxon>Fungi</taxon>
        <taxon>Dikarya</taxon>
        <taxon>Ascomycota</taxon>
        <taxon>Pezizomycotina</taxon>
        <taxon>Sordariomycetes</taxon>
        <taxon>Hypocreomycetidae</taxon>
        <taxon>Hypocreales</taxon>
        <taxon>Cordycipitaceae</taxon>
        <taxon>Niveomyces</taxon>
    </lineage>
</organism>
<evidence type="ECO:0000259" key="3">
    <source>
        <dbReference type="PROSITE" id="PS50008"/>
    </source>
</evidence>
<feature type="region of interest" description="Disordered" evidence="2">
    <location>
        <begin position="387"/>
        <end position="417"/>
    </location>
</feature>
<feature type="compositionally biased region" description="Basic residues" evidence="2">
    <location>
        <begin position="226"/>
        <end position="236"/>
    </location>
</feature>
<feature type="region of interest" description="Disordered" evidence="2">
    <location>
        <begin position="214"/>
        <end position="240"/>
    </location>
</feature>
<keyword evidence="1" id="KW-0443">Lipid metabolism</keyword>
<dbReference type="Pfam" id="PF00387">
    <property type="entry name" value="PI-PLC-Y"/>
    <property type="match status" value="1"/>
</dbReference>
<dbReference type="GO" id="GO:0004435">
    <property type="term" value="F:phosphatidylinositol-4,5-bisphosphate phospholipase C activity"/>
    <property type="evidence" value="ECO:0007669"/>
    <property type="project" value="UniProtKB-EC"/>
</dbReference>
<dbReference type="AlphaFoldDB" id="A0A167UKT5"/>
<gene>
    <name evidence="4" type="ORF">SPI_04533</name>
</gene>
<dbReference type="SMART" id="SM00149">
    <property type="entry name" value="PLCYc"/>
    <property type="match status" value="1"/>
</dbReference>
<protein>
    <recommendedName>
        <fullName evidence="1">Phosphoinositide phospholipase C</fullName>
        <ecNumber evidence="1">3.1.4.11</ecNumber>
    </recommendedName>
</protein>
<dbReference type="STRING" id="1081102.A0A167UKT5"/>
<dbReference type="InterPro" id="IPR000909">
    <property type="entry name" value="PLipase_C_PInositol-sp_X_dom"/>
</dbReference>
<dbReference type="SMART" id="SM00148">
    <property type="entry name" value="PLCXc"/>
    <property type="match status" value="2"/>
</dbReference>
<dbReference type="InterPro" id="IPR001711">
    <property type="entry name" value="PLipase_C_Pinositol-sp_Y"/>
</dbReference>
<dbReference type="PANTHER" id="PTHR10336">
    <property type="entry name" value="PHOSPHOINOSITIDE-SPECIFIC PHOSPHOLIPASE C FAMILY PROTEIN"/>
    <property type="match status" value="1"/>
</dbReference>
<sequence length="1118" mass="118403">MGFLTRRHGRKAPGDNNQQHGVHNVLRLLVGTTTLISPTHNGHHRRRSIVTLKDASGAAAAHPNEPLIFLGETTLTRLQQIFHELCGRSATFYKSFPLPAALVSPPTLTRERLARFLEHVQGAAAVDLPLDKPRYCFEEFLELWYYQFGWDASRPPLEEEVLDLSLPISHYFISSSHNTYLVGNQLSSEASVGEYQKVLEKNCRCIEIDVWNPPAKSGQKVPSRSKSPRRQFHRQHLSTSSVATSIHDGFEAVTNLLAAKMSHSRASSFSRKSMSAPPPTSPPADVVVKTANTVDAPSPPDGNPPALTPQAALRGRLLGAHSRPMVEQAIEDDDNDDDDDDDATVASENARVRSETQDDTTTVSQGTTVTMSTAATATAAISITAPDADNSAAASPTPSAPPDVVFDDDDNDDGAASADTEPVVMHAHNLLSSDWTLGTHVPFRDVCRAVRNSAFRTNPLPIIVSLEVHTNAVQQRKMVKIMKEEWGDYLLDQPVAGTDPRLRLPTLGELQYKILVKVKKPTSLLSSPSPLASATVATTAVAAAAAAAAGSKMAPGNGTTATAQSMARSLSLAPTFAAPDNGSVSGSEDDVSIGIGRGGDAGAGVGAGAAGNTAPAKKTASSSHLVITEELGSLAVYTESRHFSNFADRDAKAPAHIFSLSETTIDVLHLKQHEELFHHNKTYLMRAYPNATKHVMSSNPDPACCWRRGVQMVALNWQTLDKAMMLNHGMFEGSHGWVRKPPGYRFVVKPDDEANANINNNNDKAPSVLDANTTCPVNAAEPARTLDLYITVLAGQHVPLPPALRKKTKGSRSTHQRNGYAGAADRILFPAGIVSGRAHAAFRPVVKCELNVERADERCPEAAAAARTAAAATSASSAAPTAATTTVTATATAIAAATAATTATATTTATAATTAKITAATTAAASVPSTTTTTTTTTATTTAETATATATTTTAAAPAASVPSSRFSFASSFATTVAPAAPSLATSSLAATPSLNQTSFPAPSTGGSKLPKAQLKQKTKPGQSDHPDWGARGTTLRFVNVTGIVESLSFVGFYVEDEAAKTPQERAKHALGRNDTLAGWACIRLDRLQTGYRFVRLMDAWGQATEGKLLVRIEKLLR</sequence>
<evidence type="ECO:0000313" key="4">
    <source>
        <dbReference type="EMBL" id="OAA61674.1"/>
    </source>
</evidence>
<dbReference type="GO" id="GO:0051209">
    <property type="term" value="P:release of sequestered calcium ion into cytosol"/>
    <property type="evidence" value="ECO:0007669"/>
    <property type="project" value="TreeGrafter"/>
</dbReference>
<dbReference type="PROSITE" id="PS50008">
    <property type="entry name" value="PIPLC_Y_DOMAIN"/>
    <property type="match status" value="1"/>
</dbReference>
<feature type="region of interest" description="Disordered" evidence="2">
    <location>
        <begin position="995"/>
        <end position="1031"/>
    </location>
</feature>
<feature type="domain" description="PI-PLC Y-box" evidence="3">
    <location>
        <begin position="631"/>
        <end position="751"/>
    </location>
</feature>
<accession>A0A167UKT5</accession>
<dbReference type="InterPro" id="IPR017946">
    <property type="entry name" value="PLC-like_Pdiesterase_TIM-brl"/>
</dbReference>
<evidence type="ECO:0000256" key="1">
    <source>
        <dbReference type="RuleBase" id="RU361133"/>
    </source>
</evidence>
<reference evidence="4 5" key="1">
    <citation type="journal article" date="2016" name="Genome Biol. Evol.">
        <title>Divergent and convergent evolution of fungal pathogenicity.</title>
        <authorList>
            <person name="Shang Y."/>
            <person name="Xiao G."/>
            <person name="Zheng P."/>
            <person name="Cen K."/>
            <person name="Zhan S."/>
            <person name="Wang C."/>
        </authorList>
    </citation>
    <scope>NUCLEOTIDE SEQUENCE [LARGE SCALE GENOMIC DNA]</scope>
    <source>
        <strain evidence="4 5">RCEF 264</strain>
    </source>
</reference>
<dbReference type="PROSITE" id="PS50007">
    <property type="entry name" value="PIPLC_X_DOMAIN"/>
    <property type="match status" value="1"/>
</dbReference>
<dbReference type="Pfam" id="PF00388">
    <property type="entry name" value="PI-PLC-X"/>
    <property type="match status" value="2"/>
</dbReference>
<keyword evidence="5" id="KW-1185">Reference proteome</keyword>
<dbReference type="Gene3D" id="2.60.40.150">
    <property type="entry name" value="C2 domain"/>
    <property type="match status" value="1"/>
</dbReference>
<dbReference type="SUPFAM" id="SSF51695">
    <property type="entry name" value="PLC-like phosphodiesterases"/>
    <property type="match status" value="1"/>
</dbReference>
<dbReference type="Proteomes" id="UP000076874">
    <property type="component" value="Unassembled WGS sequence"/>
</dbReference>
<feature type="compositionally biased region" description="Basic residues" evidence="2">
    <location>
        <begin position="1"/>
        <end position="11"/>
    </location>
</feature>
<feature type="region of interest" description="Disordered" evidence="2">
    <location>
        <begin position="1"/>
        <end position="22"/>
    </location>
</feature>
<feature type="compositionally biased region" description="Polar residues" evidence="2">
    <location>
        <begin position="996"/>
        <end position="1007"/>
    </location>
</feature>
<dbReference type="EC" id="3.1.4.11" evidence="1"/>
<dbReference type="PANTHER" id="PTHR10336:SF82">
    <property type="entry name" value="PHOSPHOINOSITIDE PHOSPHOLIPASE C"/>
    <property type="match status" value="1"/>
</dbReference>
<dbReference type="GO" id="GO:0016042">
    <property type="term" value="P:lipid catabolic process"/>
    <property type="evidence" value="ECO:0007669"/>
    <property type="project" value="UniProtKB-KW"/>
</dbReference>
<evidence type="ECO:0000313" key="5">
    <source>
        <dbReference type="Proteomes" id="UP000076874"/>
    </source>
</evidence>
<dbReference type="EMBL" id="AZHD01000007">
    <property type="protein sequence ID" value="OAA61674.1"/>
    <property type="molecule type" value="Genomic_DNA"/>
</dbReference>